<evidence type="ECO:0000313" key="1">
    <source>
        <dbReference type="EMBL" id="KKM77876.1"/>
    </source>
</evidence>
<proteinExistence type="predicted"/>
<comment type="caution">
    <text evidence="1">The sequence shown here is derived from an EMBL/GenBank/DDBJ whole genome shotgun (WGS) entry which is preliminary data.</text>
</comment>
<name>A0A0F9KSV7_9ZZZZ</name>
<accession>A0A0F9KSV7</accession>
<sequence>MSVSTMALTAANIKTFTDDTANAVADLNTTVSEIQSKFNAMLETSTGHNHADGNSRSVSVGYNNITFEEYVQLKILGGIV</sequence>
<organism evidence="1">
    <name type="scientific">marine sediment metagenome</name>
    <dbReference type="NCBI Taxonomy" id="412755"/>
    <lineage>
        <taxon>unclassified sequences</taxon>
        <taxon>metagenomes</taxon>
        <taxon>ecological metagenomes</taxon>
    </lineage>
</organism>
<gene>
    <name evidence="1" type="ORF">LCGC14_1365650</name>
</gene>
<dbReference type="AlphaFoldDB" id="A0A0F9KSV7"/>
<protein>
    <submittedName>
        <fullName evidence="1">Uncharacterized protein</fullName>
    </submittedName>
</protein>
<dbReference type="EMBL" id="LAZR01008578">
    <property type="protein sequence ID" value="KKM77876.1"/>
    <property type="molecule type" value="Genomic_DNA"/>
</dbReference>
<reference evidence="1" key="1">
    <citation type="journal article" date="2015" name="Nature">
        <title>Complex archaea that bridge the gap between prokaryotes and eukaryotes.</title>
        <authorList>
            <person name="Spang A."/>
            <person name="Saw J.H."/>
            <person name="Jorgensen S.L."/>
            <person name="Zaremba-Niedzwiedzka K."/>
            <person name="Martijn J."/>
            <person name="Lind A.E."/>
            <person name="van Eijk R."/>
            <person name="Schleper C."/>
            <person name="Guy L."/>
            <person name="Ettema T.J."/>
        </authorList>
    </citation>
    <scope>NUCLEOTIDE SEQUENCE</scope>
</reference>